<evidence type="ECO:0000313" key="3">
    <source>
        <dbReference type="EMBL" id="TCO15493.1"/>
    </source>
</evidence>
<dbReference type="SUPFAM" id="SSF47413">
    <property type="entry name" value="lambda repressor-like DNA-binding domains"/>
    <property type="match status" value="1"/>
</dbReference>
<protein>
    <submittedName>
        <fullName evidence="3">Helix-turn-helix protein</fullName>
    </submittedName>
</protein>
<accession>A0ABY2BE90</accession>
<dbReference type="Pfam" id="PF13560">
    <property type="entry name" value="HTH_31"/>
    <property type="match status" value="1"/>
</dbReference>
<dbReference type="PROSITE" id="PS50943">
    <property type="entry name" value="HTH_CROC1"/>
    <property type="match status" value="1"/>
</dbReference>
<organism evidence="3 4">
    <name type="scientific">Kribbella orskensis</name>
    <dbReference type="NCBI Taxonomy" id="2512216"/>
    <lineage>
        <taxon>Bacteria</taxon>
        <taxon>Bacillati</taxon>
        <taxon>Actinomycetota</taxon>
        <taxon>Actinomycetes</taxon>
        <taxon>Propionibacteriales</taxon>
        <taxon>Kribbellaceae</taxon>
        <taxon>Kribbella</taxon>
    </lineage>
</organism>
<sequence>MDSQVAALLRRHRTAAGLTQDELSIGSGVSVQAISTLERGTRRYPQLSTVSALAEALHLDADQRASLEAAASRRGKTATPDSARPPWPCMLRTRWLTPSRTARCTWTSAASASARHWSRWRP</sequence>
<reference evidence="3 4" key="1">
    <citation type="journal article" date="2015" name="Stand. Genomic Sci.">
        <title>Genomic Encyclopedia of Bacterial and Archaeal Type Strains, Phase III: the genomes of soil and plant-associated and newly described type strains.</title>
        <authorList>
            <person name="Whitman W.B."/>
            <person name="Woyke T."/>
            <person name="Klenk H.P."/>
            <person name="Zhou Y."/>
            <person name="Lilburn T.G."/>
            <person name="Beck B.J."/>
            <person name="De Vos P."/>
            <person name="Vandamme P."/>
            <person name="Eisen J.A."/>
            <person name="Garrity G."/>
            <person name="Hugenholtz P."/>
            <person name="Kyrpides N.C."/>
        </authorList>
    </citation>
    <scope>NUCLEOTIDE SEQUENCE [LARGE SCALE GENOMIC DNA]</scope>
    <source>
        <strain evidence="3 4">VKM Ac-2538</strain>
    </source>
</reference>
<keyword evidence="4" id="KW-1185">Reference proteome</keyword>
<gene>
    <name evidence="3" type="ORF">EV644_11837</name>
</gene>
<dbReference type="Gene3D" id="1.10.260.40">
    <property type="entry name" value="lambda repressor-like DNA-binding domains"/>
    <property type="match status" value="1"/>
</dbReference>
<evidence type="ECO:0000259" key="2">
    <source>
        <dbReference type="PROSITE" id="PS50943"/>
    </source>
</evidence>
<name>A0ABY2BE90_9ACTN</name>
<dbReference type="SMART" id="SM00530">
    <property type="entry name" value="HTH_XRE"/>
    <property type="match status" value="1"/>
</dbReference>
<comment type="caution">
    <text evidence="3">The sequence shown here is derived from an EMBL/GenBank/DDBJ whole genome shotgun (WGS) entry which is preliminary data.</text>
</comment>
<dbReference type="RefSeq" id="WP_241999112.1">
    <property type="nucleotide sequence ID" value="NZ_SLWM01000018.1"/>
</dbReference>
<dbReference type="Proteomes" id="UP000295818">
    <property type="component" value="Unassembled WGS sequence"/>
</dbReference>
<dbReference type="EMBL" id="SLWM01000018">
    <property type="protein sequence ID" value="TCO15493.1"/>
    <property type="molecule type" value="Genomic_DNA"/>
</dbReference>
<feature type="domain" description="HTH cro/C1-type" evidence="2">
    <location>
        <begin position="9"/>
        <end position="64"/>
    </location>
</feature>
<feature type="region of interest" description="Disordered" evidence="1">
    <location>
        <begin position="67"/>
        <end position="86"/>
    </location>
</feature>
<evidence type="ECO:0000256" key="1">
    <source>
        <dbReference type="SAM" id="MobiDB-lite"/>
    </source>
</evidence>
<dbReference type="InterPro" id="IPR001387">
    <property type="entry name" value="Cro/C1-type_HTH"/>
</dbReference>
<dbReference type="InterPro" id="IPR010982">
    <property type="entry name" value="Lambda_DNA-bd_dom_sf"/>
</dbReference>
<proteinExistence type="predicted"/>
<dbReference type="CDD" id="cd00093">
    <property type="entry name" value="HTH_XRE"/>
    <property type="match status" value="1"/>
</dbReference>
<evidence type="ECO:0000313" key="4">
    <source>
        <dbReference type="Proteomes" id="UP000295818"/>
    </source>
</evidence>